<dbReference type="InterPro" id="IPR001647">
    <property type="entry name" value="HTH_TetR"/>
</dbReference>
<comment type="caution">
    <text evidence="3">The sequence shown here is derived from an EMBL/GenBank/DDBJ whole genome shotgun (WGS) entry which is preliminary data.</text>
</comment>
<dbReference type="InterPro" id="IPR050624">
    <property type="entry name" value="HTH-type_Tx_Regulator"/>
</dbReference>
<dbReference type="PANTHER" id="PTHR43479:SF11">
    <property type="entry name" value="ACREF_ENVCD OPERON REPRESSOR-RELATED"/>
    <property type="match status" value="1"/>
</dbReference>
<proteinExistence type="predicted"/>
<keyword evidence="1" id="KW-0238">DNA-binding</keyword>
<gene>
    <name evidence="3" type="ORF">SDC9_156562</name>
</gene>
<name>A0A645F9Y3_9ZZZZ</name>
<accession>A0A645F9Y3</accession>
<dbReference type="InterPro" id="IPR009057">
    <property type="entry name" value="Homeodomain-like_sf"/>
</dbReference>
<dbReference type="AlphaFoldDB" id="A0A645F9Y3"/>
<dbReference type="PROSITE" id="PS01081">
    <property type="entry name" value="HTH_TETR_1"/>
    <property type="match status" value="1"/>
</dbReference>
<protein>
    <recommendedName>
        <fullName evidence="2">HTH tetR-type domain-containing protein</fullName>
    </recommendedName>
</protein>
<dbReference type="GO" id="GO:0003677">
    <property type="term" value="F:DNA binding"/>
    <property type="evidence" value="ECO:0007669"/>
    <property type="project" value="UniProtKB-KW"/>
</dbReference>
<reference evidence="3" key="1">
    <citation type="submission" date="2019-08" db="EMBL/GenBank/DDBJ databases">
        <authorList>
            <person name="Kucharzyk K."/>
            <person name="Murdoch R.W."/>
            <person name="Higgins S."/>
            <person name="Loffler F."/>
        </authorList>
    </citation>
    <scope>NUCLEOTIDE SEQUENCE</scope>
</reference>
<dbReference type="SUPFAM" id="SSF46689">
    <property type="entry name" value="Homeodomain-like"/>
    <property type="match status" value="1"/>
</dbReference>
<dbReference type="InterPro" id="IPR023772">
    <property type="entry name" value="DNA-bd_HTH_TetR-type_CS"/>
</dbReference>
<evidence type="ECO:0000256" key="1">
    <source>
        <dbReference type="ARBA" id="ARBA00023125"/>
    </source>
</evidence>
<dbReference type="Pfam" id="PF00440">
    <property type="entry name" value="TetR_N"/>
    <property type="match status" value="1"/>
</dbReference>
<dbReference type="PANTHER" id="PTHR43479">
    <property type="entry name" value="ACREF/ENVCD OPERON REPRESSOR-RELATED"/>
    <property type="match status" value="1"/>
</dbReference>
<dbReference type="PROSITE" id="PS50977">
    <property type="entry name" value="HTH_TETR_2"/>
    <property type="match status" value="1"/>
</dbReference>
<feature type="domain" description="HTH tetR-type" evidence="2">
    <location>
        <begin position="29"/>
        <end position="89"/>
    </location>
</feature>
<organism evidence="3">
    <name type="scientific">bioreactor metagenome</name>
    <dbReference type="NCBI Taxonomy" id="1076179"/>
    <lineage>
        <taxon>unclassified sequences</taxon>
        <taxon>metagenomes</taxon>
        <taxon>ecological metagenomes</taxon>
    </lineage>
</organism>
<dbReference type="EMBL" id="VSSQ01055375">
    <property type="protein sequence ID" value="MPN09273.1"/>
    <property type="molecule type" value="Genomic_DNA"/>
</dbReference>
<sequence length="214" mass="24628">MTFLGELYILFMNVFIKSVGGAKLPKVIENIRERILKMAKNTLLSDGYDRLSLRGVSRQCNIAVGTIYNYFPSKIALITAIMLEDWTDQTEKMQNACANAENAEAGIQSIFASLHEFALLYQDVWNMSMQSKEVRDEMINARSRRQVLIEQLAGMISALLERFEMPCDPFLPHFITMSMLAFILEPDFDYEQINKIFKRILYGNTDICIERSII</sequence>
<evidence type="ECO:0000313" key="3">
    <source>
        <dbReference type="EMBL" id="MPN09273.1"/>
    </source>
</evidence>
<evidence type="ECO:0000259" key="2">
    <source>
        <dbReference type="PROSITE" id="PS50977"/>
    </source>
</evidence>
<dbReference type="Gene3D" id="1.10.357.10">
    <property type="entry name" value="Tetracycline Repressor, domain 2"/>
    <property type="match status" value="1"/>
</dbReference>